<protein>
    <recommendedName>
        <fullName evidence="3">PLD phosphodiesterase domain-containing protein</fullName>
    </recommendedName>
</protein>
<name>A0A1X0XSP7_9BACT</name>
<evidence type="ECO:0008006" key="3">
    <source>
        <dbReference type="Google" id="ProtNLM"/>
    </source>
</evidence>
<dbReference type="AlphaFoldDB" id="A0A1X0XSP7"/>
<dbReference type="EMBL" id="NAAD01000024">
    <property type="protein sequence ID" value="ORJ55896.1"/>
    <property type="molecule type" value="Genomic_DNA"/>
</dbReference>
<dbReference type="OrthoDB" id="369674at2"/>
<dbReference type="Proteomes" id="UP000193136">
    <property type="component" value="Unassembled WGS sequence"/>
</dbReference>
<dbReference type="STRING" id="1969733.B5V00_14650"/>
<accession>A0A1X0XSP7</accession>
<dbReference type="Gene3D" id="3.30.870.10">
    <property type="entry name" value="Endonuclease Chain A"/>
    <property type="match status" value="1"/>
</dbReference>
<reference evidence="1 2" key="1">
    <citation type="submission" date="2017-03" db="EMBL/GenBank/DDBJ databases">
        <title>Genome sequence of Geothermobacter sp. EPR-M, Deep-Sea Iron Reducer.</title>
        <authorList>
            <person name="Tully B."/>
            <person name="Savalia P."/>
            <person name="Abuyen K."/>
            <person name="Baughan C."/>
            <person name="Romero E."/>
            <person name="Ronkowski C."/>
            <person name="Torres B."/>
            <person name="Tremblay J."/>
            <person name="Trujillo A."/>
            <person name="Tyler M."/>
            <person name="Perez-Rodriguez I."/>
            <person name="Amend J."/>
        </authorList>
    </citation>
    <scope>NUCLEOTIDE SEQUENCE [LARGE SCALE GENOMIC DNA]</scope>
    <source>
        <strain evidence="1 2">EPR-M</strain>
    </source>
</reference>
<keyword evidence="2" id="KW-1185">Reference proteome</keyword>
<sequence>MLNPNFRSLYTSALTPPPGMVFDEAIATTFSMDPALLLEVPVYLALMAADGQTDPDPLSVLEAIRRYSKRITVYVQKGRIQVPQIAKPNPLFGFLEEMVVEVRAPGGGVFHPKVWVIRFVTPDGHSLIYRLVILTRNMTTDKSWDLSLQLEGTIGGRKAKLNKPLAYFFKSLPGLTTGEIERERLDQVNRFSDEIHRVQWELPEGFDELAFYLPGTKKFEWEPPVANRMAVISPFCSDEALQALIKQTKAADALISRPESLSGLKKDTIELFSQCLHLDEAAETEDGEEDNSTDQPLATGLHAKAYLFEKGWNTEIVVGSANATNAALMSEKNCEILVSLAGRRSKVGGIDELLGDDGMGEYLVTFDATKEAEIDTERQQAEELIEKARSVMSEAELSLKCGNALKENLWALTLIGQIPSLDGIVSATAWPITVTRDFAVNISEGVTDGVKLGEFSASSVTGLIAFELKTSHPEVSARFVLNFPVVGIPAERNSAILQTVISNQDGFIRYLLLLLGDGSGAGPLDSGTGSGVARWLSRLAAGEDIPLLEEMTRTYSRHPERLAEISRLVRELSQGSKNAIIPENFLNLWSVFESAIGGHDA</sequence>
<dbReference type="CDD" id="cd09176">
    <property type="entry name" value="PLDc_unchar6"/>
    <property type="match status" value="1"/>
</dbReference>
<evidence type="ECO:0000313" key="2">
    <source>
        <dbReference type="Proteomes" id="UP000193136"/>
    </source>
</evidence>
<gene>
    <name evidence="1" type="ORF">B5V00_14650</name>
</gene>
<organism evidence="1 2">
    <name type="scientific">Geothermobacter hydrogeniphilus</name>
    <dbReference type="NCBI Taxonomy" id="1969733"/>
    <lineage>
        <taxon>Bacteria</taxon>
        <taxon>Pseudomonadati</taxon>
        <taxon>Thermodesulfobacteriota</taxon>
        <taxon>Desulfuromonadia</taxon>
        <taxon>Desulfuromonadales</taxon>
        <taxon>Geothermobacteraceae</taxon>
        <taxon>Geothermobacter</taxon>
    </lineage>
</organism>
<dbReference type="InterPro" id="IPR059166">
    <property type="entry name" value="PLD-like_cat"/>
</dbReference>
<proteinExistence type="predicted"/>
<dbReference type="RefSeq" id="WP_085011571.1">
    <property type="nucleotide sequence ID" value="NZ_NAAD01000024.1"/>
</dbReference>
<evidence type="ECO:0000313" key="1">
    <source>
        <dbReference type="EMBL" id="ORJ55896.1"/>
    </source>
</evidence>
<comment type="caution">
    <text evidence="1">The sequence shown here is derived from an EMBL/GenBank/DDBJ whole genome shotgun (WGS) entry which is preliminary data.</text>
</comment>